<dbReference type="RefSeq" id="WP_377603596.1">
    <property type="nucleotide sequence ID" value="NZ_JBHUME010000008.1"/>
</dbReference>
<evidence type="ECO:0000256" key="1">
    <source>
        <dbReference type="ARBA" id="ARBA00023125"/>
    </source>
</evidence>
<dbReference type="InterPro" id="IPR001387">
    <property type="entry name" value="Cro/C1-type_HTH"/>
</dbReference>
<keyword evidence="1" id="KW-0238">DNA-binding</keyword>
<dbReference type="PROSITE" id="PS50943">
    <property type="entry name" value="HTH_CROC1"/>
    <property type="match status" value="1"/>
</dbReference>
<name>A0ABW5PHS8_9BACL</name>
<evidence type="ECO:0000259" key="2">
    <source>
        <dbReference type="PROSITE" id="PS50943"/>
    </source>
</evidence>
<dbReference type="PANTHER" id="PTHR46558">
    <property type="entry name" value="TRACRIPTIONAL REGULATORY PROTEIN-RELATED-RELATED"/>
    <property type="match status" value="1"/>
</dbReference>
<feature type="domain" description="HTH cro/C1-type" evidence="2">
    <location>
        <begin position="7"/>
        <end position="61"/>
    </location>
</feature>
<dbReference type="PANTHER" id="PTHR46558:SF11">
    <property type="entry name" value="HTH-TYPE TRANSCRIPTIONAL REGULATOR XRE"/>
    <property type="match status" value="1"/>
</dbReference>
<reference evidence="4" key="1">
    <citation type="journal article" date="2019" name="Int. J. Syst. Evol. Microbiol.">
        <title>The Global Catalogue of Microorganisms (GCM) 10K type strain sequencing project: providing services to taxonomists for standard genome sequencing and annotation.</title>
        <authorList>
            <consortium name="The Broad Institute Genomics Platform"/>
            <consortium name="The Broad Institute Genome Sequencing Center for Infectious Disease"/>
            <person name="Wu L."/>
            <person name="Ma J."/>
        </authorList>
    </citation>
    <scope>NUCLEOTIDE SEQUENCE [LARGE SCALE GENOMIC DNA]</scope>
    <source>
        <strain evidence="4">KCTC 3950</strain>
    </source>
</reference>
<dbReference type="CDD" id="cd00093">
    <property type="entry name" value="HTH_XRE"/>
    <property type="match status" value="1"/>
</dbReference>
<dbReference type="SUPFAM" id="SSF47413">
    <property type="entry name" value="lambda repressor-like DNA-binding domains"/>
    <property type="match status" value="1"/>
</dbReference>
<proteinExistence type="predicted"/>
<gene>
    <name evidence="3" type="ORF">ACFSUF_14160</name>
</gene>
<protein>
    <submittedName>
        <fullName evidence="3">Helix-turn-helix domain-containing protein</fullName>
    </submittedName>
</protein>
<sequence length="141" mass="16296">MKIGSILTELRLKKGWTQDQIAEALGIKRARYNSWENDIARPDIEFVDQLAQLHKVSSDYLLGRIEPGIPAWATSKDQRDFKKMLEEDTPIMFDGVPIEGEARQRVMDVLTGLFWEAKQMNKKTYGRKKNIKNDTPDNITE</sequence>
<dbReference type="InterPro" id="IPR010982">
    <property type="entry name" value="Lambda_DNA-bd_dom_sf"/>
</dbReference>
<organism evidence="3 4">
    <name type="scientific">Paenibacillus gansuensis</name>
    <dbReference type="NCBI Taxonomy" id="306542"/>
    <lineage>
        <taxon>Bacteria</taxon>
        <taxon>Bacillati</taxon>
        <taxon>Bacillota</taxon>
        <taxon>Bacilli</taxon>
        <taxon>Bacillales</taxon>
        <taxon>Paenibacillaceae</taxon>
        <taxon>Paenibacillus</taxon>
    </lineage>
</organism>
<keyword evidence="4" id="KW-1185">Reference proteome</keyword>
<dbReference type="SMART" id="SM00530">
    <property type="entry name" value="HTH_XRE"/>
    <property type="match status" value="1"/>
</dbReference>
<dbReference type="Gene3D" id="1.10.260.40">
    <property type="entry name" value="lambda repressor-like DNA-binding domains"/>
    <property type="match status" value="1"/>
</dbReference>
<dbReference type="Proteomes" id="UP001597541">
    <property type="component" value="Unassembled WGS sequence"/>
</dbReference>
<evidence type="ECO:0000313" key="3">
    <source>
        <dbReference type="EMBL" id="MFD2613572.1"/>
    </source>
</evidence>
<evidence type="ECO:0000313" key="4">
    <source>
        <dbReference type="Proteomes" id="UP001597541"/>
    </source>
</evidence>
<comment type="caution">
    <text evidence="3">The sequence shown here is derived from an EMBL/GenBank/DDBJ whole genome shotgun (WGS) entry which is preliminary data.</text>
</comment>
<dbReference type="Pfam" id="PF01381">
    <property type="entry name" value="HTH_3"/>
    <property type="match status" value="1"/>
</dbReference>
<accession>A0ABW5PHS8</accession>
<dbReference type="EMBL" id="JBHUME010000008">
    <property type="protein sequence ID" value="MFD2613572.1"/>
    <property type="molecule type" value="Genomic_DNA"/>
</dbReference>